<feature type="binding site" evidence="15">
    <location>
        <position position="118"/>
    </location>
    <ligand>
        <name>Zn(2+)</name>
        <dbReference type="ChEBI" id="CHEBI:29105"/>
        <label>2</label>
    </ligand>
</feature>
<dbReference type="GO" id="GO:0019877">
    <property type="term" value="P:diaminopimelate biosynthetic process"/>
    <property type="evidence" value="ECO:0007669"/>
    <property type="project" value="UniProtKB-UniRule"/>
</dbReference>
<dbReference type="GO" id="GO:0008270">
    <property type="term" value="F:zinc ion binding"/>
    <property type="evidence" value="ECO:0007669"/>
    <property type="project" value="UniProtKB-UniRule"/>
</dbReference>
<accession>A0A1P8JX53</accession>
<dbReference type="RefSeq" id="WP_076200218.1">
    <property type="nucleotide sequence ID" value="NZ_CP019236.1"/>
</dbReference>
<keyword evidence="12 15" id="KW-0170">Cobalt</keyword>
<dbReference type="InterPro" id="IPR002933">
    <property type="entry name" value="Peptidase_M20"/>
</dbReference>
<comment type="similarity">
    <text evidence="2 15">Belongs to the peptidase M20A family. DapE subfamily.</text>
</comment>
<evidence type="ECO:0000256" key="7">
    <source>
        <dbReference type="ARBA" id="ARBA00022723"/>
    </source>
</evidence>
<keyword evidence="18" id="KW-1185">Reference proteome</keyword>
<dbReference type="FunFam" id="3.30.70.360:FF:000011">
    <property type="entry name" value="Succinyl-diaminopimelate desuccinylase"/>
    <property type="match status" value="1"/>
</dbReference>
<dbReference type="SUPFAM" id="SSF55031">
    <property type="entry name" value="Bacterial exopeptidase dimerisation domain"/>
    <property type="match status" value="1"/>
</dbReference>
<dbReference type="STRING" id="1842727.RD110_15005"/>
<dbReference type="EC" id="3.5.1.18" evidence="4 15"/>
<evidence type="ECO:0000256" key="10">
    <source>
        <dbReference type="ARBA" id="ARBA00022915"/>
    </source>
</evidence>
<dbReference type="PANTHER" id="PTHR43808:SF31">
    <property type="entry name" value="N-ACETYL-L-CITRULLINE DEACETYLASE"/>
    <property type="match status" value="1"/>
</dbReference>
<dbReference type="KEGG" id="rhy:RD110_15005"/>
<keyword evidence="10 15" id="KW-0220">Diaminopimelate biosynthesis</keyword>
<feature type="binding site" evidence="15">
    <location>
        <position position="85"/>
    </location>
    <ligand>
        <name>Zn(2+)</name>
        <dbReference type="ChEBI" id="CHEBI:29105"/>
        <label>1</label>
    </ligand>
</feature>
<comment type="cofactor">
    <cofactor evidence="15">
        <name>Zn(2+)</name>
        <dbReference type="ChEBI" id="CHEBI:29105"/>
    </cofactor>
    <cofactor evidence="15">
        <name>Co(2+)</name>
        <dbReference type="ChEBI" id="CHEBI:48828"/>
    </cofactor>
    <text evidence="15">Binds 2 Zn(2+) or Co(2+) ions per subunit.</text>
</comment>
<comment type="function">
    <text evidence="15">Catalyzes the hydrolysis of N-succinyl-L,L-diaminopimelic acid (SDAP), forming succinate and LL-2,6-diaminopimelate (DAP), an intermediate involved in the bacterial biosynthesis of lysine and meso-diaminopimelic acid, an essential component of bacterial cell walls.</text>
</comment>
<dbReference type="GO" id="GO:0008777">
    <property type="term" value="F:acetylornithine deacetylase activity"/>
    <property type="evidence" value="ECO:0007669"/>
    <property type="project" value="TreeGrafter"/>
</dbReference>
<evidence type="ECO:0000256" key="14">
    <source>
        <dbReference type="ARBA" id="ARBA00051301"/>
    </source>
</evidence>
<dbReference type="InterPro" id="IPR036264">
    <property type="entry name" value="Bact_exopeptidase_dim_dom"/>
</dbReference>
<evidence type="ECO:0000256" key="11">
    <source>
        <dbReference type="ARBA" id="ARBA00023154"/>
    </source>
</evidence>
<comment type="catalytic activity">
    <reaction evidence="14 15">
        <text>N-succinyl-(2S,6S)-2,6-diaminopimelate + H2O = (2S,6S)-2,6-diaminopimelate + succinate</text>
        <dbReference type="Rhea" id="RHEA:22608"/>
        <dbReference type="ChEBI" id="CHEBI:15377"/>
        <dbReference type="ChEBI" id="CHEBI:30031"/>
        <dbReference type="ChEBI" id="CHEBI:57609"/>
        <dbReference type="ChEBI" id="CHEBI:58087"/>
        <dbReference type="EC" id="3.5.1.18"/>
    </reaction>
</comment>
<sequence length="401" mass="43499">MSRTLQLTEQLISRHSVTPEDAHCQKIIAERLKPLGFVFETVESGPDDFRVTNLWAVRKGFGPTDAAQASTATPVATKLIVFAGHTDVVPTGPLEQWTSDPFTPTHRDGKLFGRGASDMKTSIAAFVVAVEEFVAAHPDSYLSIALLLTSDEEGPATDGTVIMCEWLERHGEQIDYCIVGEPTSVERTGDMIKNGRRGTMGGKLTVKGVQGHIAYPQLAKNPIHLALPALAELATVEWDKGNAFFQPTSWQISNIHSGTGATNVIPGAAVVDFNFRFCTESTAEGLQQRVQEVLDRHGLDYELKWTVGGQPFLTTPGTLVDAVSEAIRQETGLATELSTTGGTSDGRFIARICPQVIELGPPNASIHKIDEHVALADIEPLKNIYRRVLVLLDQQLQADPA</sequence>
<comment type="pathway">
    <text evidence="1 15">Amino-acid biosynthesis; L-lysine biosynthesis via DAP pathway; LL-2,6-diaminopimelate from (S)-tetrahydrodipicolinate (succinylase route): step 3/3.</text>
</comment>
<dbReference type="GO" id="GO:0006526">
    <property type="term" value="P:L-arginine biosynthetic process"/>
    <property type="evidence" value="ECO:0007669"/>
    <property type="project" value="TreeGrafter"/>
</dbReference>
<evidence type="ECO:0000256" key="15">
    <source>
        <dbReference type="HAMAP-Rule" id="MF_01690"/>
    </source>
</evidence>
<feature type="domain" description="Peptidase M20 dimerisation" evidence="16">
    <location>
        <begin position="194"/>
        <end position="301"/>
    </location>
</feature>
<dbReference type="InterPro" id="IPR005941">
    <property type="entry name" value="DapE_proteobac"/>
</dbReference>
<evidence type="ECO:0000256" key="2">
    <source>
        <dbReference type="ARBA" id="ARBA00006746"/>
    </source>
</evidence>
<dbReference type="HAMAP" id="MF_01690">
    <property type="entry name" value="DapE"/>
    <property type="match status" value="1"/>
</dbReference>
<evidence type="ECO:0000256" key="5">
    <source>
        <dbReference type="ARBA" id="ARBA00022391"/>
    </source>
</evidence>
<dbReference type="AlphaFoldDB" id="A0A1P8JX53"/>
<feature type="active site" description="Proton acceptor" evidence="15">
    <location>
        <position position="152"/>
    </location>
</feature>
<keyword evidence="7 15" id="KW-0479">Metal-binding</keyword>
<evidence type="ECO:0000256" key="8">
    <source>
        <dbReference type="ARBA" id="ARBA00022801"/>
    </source>
</evidence>
<comment type="subunit">
    <text evidence="3 15">Homodimer.</text>
</comment>
<keyword evidence="9 15" id="KW-0862">Zinc</keyword>
<feature type="active site" evidence="15">
    <location>
        <position position="87"/>
    </location>
</feature>
<dbReference type="GO" id="GO:0009089">
    <property type="term" value="P:lysine biosynthetic process via diaminopimelate"/>
    <property type="evidence" value="ECO:0007669"/>
    <property type="project" value="UniProtKB-UniRule"/>
</dbReference>
<evidence type="ECO:0000256" key="13">
    <source>
        <dbReference type="ARBA" id="ARBA00031891"/>
    </source>
</evidence>
<feature type="binding site" evidence="15">
    <location>
        <position position="367"/>
    </location>
    <ligand>
        <name>Zn(2+)</name>
        <dbReference type="ChEBI" id="CHEBI:29105"/>
        <label>2</label>
    </ligand>
</feature>
<feature type="binding site" evidence="15">
    <location>
        <position position="153"/>
    </location>
    <ligand>
        <name>Zn(2+)</name>
        <dbReference type="ChEBI" id="CHEBI:29105"/>
        <label>2</label>
    </ligand>
</feature>
<dbReference type="UniPathway" id="UPA00034">
    <property type="reaction ID" value="UER00021"/>
</dbReference>
<evidence type="ECO:0000256" key="3">
    <source>
        <dbReference type="ARBA" id="ARBA00011738"/>
    </source>
</evidence>
<dbReference type="Proteomes" id="UP000186609">
    <property type="component" value="Chromosome"/>
</dbReference>
<organism evidence="17 18">
    <name type="scientific">Rhodoferax koreensis</name>
    <dbReference type="NCBI Taxonomy" id="1842727"/>
    <lineage>
        <taxon>Bacteria</taxon>
        <taxon>Pseudomonadati</taxon>
        <taxon>Pseudomonadota</taxon>
        <taxon>Betaproteobacteria</taxon>
        <taxon>Burkholderiales</taxon>
        <taxon>Comamonadaceae</taxon>
        <taxon>Rhodoferax</taxon>
    </lineage>
</organism>
<dbReference type="NCBIfam" id="TIGR01246">
    <property type="entry name" value="dapE_proteo"/>
    <property type="match status" value="1"/>
</dbReference>
<evidence type="ECO:0000256" key="6">
    <source>
        <dbReference type="ARBA" id="ARBA00022605"/>
    </source>
</evidence>
<dbReference type="InterPro" id="IPR050072">
    <property type="entry name" value="Peptidase_M20A"/>
</dbReference>
<proteinExistence type="inferred from homology"/>
<reference evidence="17 18" key="1">
    <citation type="submission" date="2017-01" db="EMBL/GenBank/DDBJ databases">
        <authorList>
            <person name="Mah S.A."/>
            <person name="Swanson W.J."/>
            <person name="Moy G.W."/>
            <person name="Vacquier V.D."/>
        </authorList>
    </citation>
    <scope>NUCLEOTIDE SEQUENCE [LARGE SCALE GENOMIC DNA]</scope>
    <source>
        <strain evidence="17 18">DCY110</strain>
    </source>
</reference>
<dbReference type="PANTHER" id="PTHR43808">
    <property type="entry name" value="ACETYLORNITHINE DEACETYLASE"/>
    <property type="match status" value="1"/>
</dbReference>
<dbReference type="GO" id="GO:0050897">
    <property type="term" value="F:cobalt ion binding"/>
    <property type="evidence" value="ECO:0007669"/>
    <property type="project" value="UniProtKB-UniRule"/>
</dbReference>
<keyword evidence="8 15" id="KW-0378">Hydrolase</keyword>
<evidence type="ECO:0000256" key="1">
    <source>
        <dbReference type="ARBA" id="ARBA00005130"/>
    </source>
</evidence>
<dbReference type="CDD" id="cd03891">
    <property type="entry name" value="M20_DapE_proteobac"/>
    <property type="match status" value="1"/>
</dbReference>
<gene>
    <name evidence="15" type="primary">dapE</name>
    <name evidence="17" type="ORF">RD110_15005</name>
</gene>
<keyword evidence="11 15" id="KW-0457">Lysine biosynthesis</keyword>
<evidence type="ECO:0000313" key="17">
    <source>
        <dbReference type="EMBL" id="APW38339.1"/>
    </source>
</evidence>
<feature type="binding site" evidence="15">
    <location>
        <position position="181"/>
    </location>
    <ligand>
        <name>Zn(2+)</name>
        <dbReference type="ChEBI" id="CHEBI:29105"/>
        <label>1</label>
    </ligand>
</feature>
<evidence type="ECO:0000256" key="12">
    <source>
        <dbReference type="ARBA" id="ARBA00023285"/>
    </source>
</evidence>
<evidence type="ECO:0000256" key="9">
    <source>
        <dbReference type="ARBA" id="ARBA00022833"/>
    </source>
</evidence>
<protein>
    <recommendedName>
        <fullName evidence="5 15">Succinyl-diaminopimelate desuccinylase</fullName>
        <shortName evidence="15">SDAP desuccinylase</shortName>
        <ecNumber evidence="4 15">3.5.1.18</ecNumber>
    </recommendedName>
    <alternativeName>
        <fullName evidence="13 15">N-succinyl-LL-2,6-diaminoheptanedioate amidohydrolase</fullName>
    </alternativeName>
</protein>
<dbReference type="InterPro" id="IPR011650">
    <property type="entry name" value="Peptidase_M20_dimer"/>
</dbReference>
<keyword evidence="6 15" id="KW-0028">Amino-acid biosynthesis</keyword>
<dbReference type="EMBL" id="CP019236">
    <property type="protein sequence ID" value="APW38339.1"/>
    <property type="molecule type" value="Genomic_DNA"/>
</dbReference>
<dbReference type="SUPFAM" id="SSF53187">
    <property type="entry name" value="Zn-dependent exopeptidases"/>
    <property type="match status" value="1"/>
</dbReference>
<dbReference type="OrthoDB" id="9809784at2"/>
<dbReference type="NCBIfam" id="NF009557">
    <property type="entry name" value="PRK13009.1"/>
    <property type="match status" value="1"/>
</dbReference>
<evidence type="ECO:0000259" key="16">
    <source>
        <dbReference type="Pfam" id="PF07687"/>
    </source>
</evidence>
<evidence type="ECO:0000256" key="4">
    <source>
        <dbReference type="ARBA" id="ARBA00011921"/>
    </source>
</evidence>
<feature type="binding site" evidence="15">
    <location>
        <position position="118"/>
    </location>
    <ligand>
        <name>Zn(2+)</name>
        <dbReference type="ChEBI" id="CHEBI:29105"/>
        <label>1</label>
    </ligand>
</feature>
<dbReference type="Pfam" id="PF07687">
    <property type="entry name" value="M20_dimer"/>
    <property type="match status" value="1"/>
</dbReference>
<dbReference type="Pfam" id="PF01546">
    <property type="entry name" value="Peptidase_M20"/>
    <property type="match status" value="1"/>
</dbReference>
<evidence type="ECO:0000313" key="18">
    <source>
        <dbReference type="Proteomes" id="UP000186609"/>
    </source>
</evidence>
<dbReference type="GO" id="GO:0009014">
    <property type="term" value="F:succinyl-diaminopimelate desuccinylase activity"/>
    <property type="evidence" value="ECO:0007669"/>
    <property type="project" value="UniProtKB-UniRule"/>
</dbReference>
<name>A0A1P8JX53_9BURK</name>
<dbReference type="Gene3D" id="3.40.630.10">
    <property type="entry name" value="Zn peptidases"/>
    <property type="match status" value="2"/>
</dbReference>